<dbReference type="KEGG" id="cic:CICLE_v10013592mg"/>
<sequence length="111" mass="13006">MTPLCLAANPVLRCWSDWVDDESAMEVALIIVCVKSFMEFMKHIFLHLKWIVYDLYKIRGRNIHCIPKSHHIHWNGRSVLHCDVHFIRTFLSFGSQSWICTTSKVYSILLG</sequence>
<name>V4SMI3_CITCL</name>
<dbReference type="STRING" id="85681.V4SMI3"/>
<reference evidence="1 2" key="1">
    <citation type="submission" date="2013-10" db="EMBL/GenBank/DDBJ databases">
        <authorList>
            <consortium name="International Citrus Genome Consortium"/>
            <person name="Jenkins J."/>
            <person name="Schmutz J."/>
            <person name="Prochnik S."/>
            <person name="Rokhsar D."/>
            <person name="Gmitter F."/>
            <person name="Ollitrault P."/>
            <person name="Machado M."/>
            <person name="Talon M."/>
            <person name="Wincker P."/>
            <person name="Jaillon O."/>
            <person name="Morgante M."/>
        </authorList>
    </citation>
    <scope>NUCLEOTIDE SEQUENCE</scope>
    <source>
        <strain evidence="2">cv. Clemenules</strain>
    </source>
</reference>
<dbReference type="AlphaFoldDB" id="V4SMI3"/>
<evidence type="ECO:0000313" key="1">
    <source>
        <dbReference type="EMBL" id="ESR41867.1"/>
    </source>
</evidence>
<proteinExistence type="predicted"/>
<keyword evidence="2" id="KW-1185">Reference proteome</keyword>
<evidence type="ECO:0000313" key="2">
    <source>
        <dbReference type="Proteomes" id="UP000030687"/>
    </source>
</evidence>
<protein>
    <submittedName>
        <fullName evidence="1">Uncharacterized protein</fullName>
    </submittedName>
</protein>
<gene>
    <name evidence="1" type="ORF">CICLE_v10013592mg</name>
</gene>
<accession>V4SMI3</accession>
<dbReference type="EMBL" id="KI536861">
    <property type="protein sequence ID" value="ESR41867.1"/>
    <property type="molecule type" value="Genomic_DNA"/>
</dbReference>
<dbReference type="InParanoid" id="V4SMI3"/>
<dbReference type="Proteomes" id="UP000030687">
    <property type="component" value="Unassembled WGS sequence"/>
</dbReference>
<dbReference type="Gramene" id="ESR41867">
    <property type="protein sequence ID" value="ESR41867"/>
    <property type="gene ID" value="CICLE_v10013592mg"/>
</dbReference>
<organism evidence="1 2">
    <name type="scientific">Citrus clementina</name>
    <name type="common">Clementine</name>
    <name type="synonym">Citrus deliciosa x Citrus sinensis</name>
    <dbReference type="NCBI Taxonomy" id="85681"/>
    <lineage>
        <taxon>Eukaryota</taxon>
        <taxon>Viridiplantae</taxon>
        <taxon>Streptophyta</taxon>
        <taxon>Embryophyta</taxon>
        <taxon>Tracheophyta</taxon>
        <taxon>Spermatophyta</taxon>
        <taxon>Magnoliopsida</taxon>
        <taxon>eudicotyledons</taxon>
        <taxon>Gunneridae</taxon>
        <taxon>Pentapetalae</taxon>
        <taxon>rosids</taxon>
        <taxon>malvids</taxon>
        <taxon>Sapindales</taxon>
        <taxon>Rutaceae</taxon>
        <taxon>Aurantioideae</taxon>
        <taxon>Citrus</taxon>
    </lineage>
</organism>